<dbReference type="GO" id="GO:0043014">
    <property type="term" value="F:alpha-tubulin binding"/>
    <property type="evidence" value="ECO:0007669"/>
    <property type="project" value="TreeGrafter"/>
</dbReference>
<evidence type="ECO:0000256" key="4">
    <source>
        <dbReference type="ARBA" id="ARBA00022737"/>
    </source>
</evidence>
<dbReference type="GO" id="GO:0060285">
    <property type="term" value="P:cilium-dependent cell motility"/>
    <property type="evidence" value="ECO:0007669"/>
    <property type="project" value="TreeGrafter"/>
</dbReference>
<dbReference type="PROSITE" id="PS51336">
    <property type="entry name" value="DM10"/>
    <property type="match status" value="3"/>
</dbReference>
<reference evidence="9" key="1">
    <citation type="submission" date="2021-01" db="EMBL/GenBank/DDBJ databases">
        <authorList>
            <person name="Corre E."/>
            <person name="Pelletier E."/>
            <person name="Niang G."/>
            <person name="Scheremetjew M."/>
            <person name="Finn R."/>
            <person name="Kale V."/>
            <person name="Holt S."/>
            <person name="Cochrane G."/>
            <person name="Meng A."/>
            <person name="Brown T."/>
            <person name="Cohen L."/>
        </authorList>
    </citation>
    <scope>NUCLEOTIDE SEQUENCE</scope>
    <source>
        <strain evidence="9">S3</strain>
    </source>
</reference>
<dbReference type="GO" id="GO:0000281">
    <property type="term" value="P:mitotic cytokinesis"/>
    <property type="evidence" value="ECO:0007669"/>
    <property type="project" value="TreeGrafter"/>
</dbReference>
<keyword evidence="3" id="KW-0963">Cytoplasm</keyword>
<dbReference type="GO" id="GO:0005930">
    <property type="term" value="C:axoneme"/>
    <property type="evidence" value="ECO:0007669"/>
    <property type="project" value="TreeGrafter"/>
</dbReference>
<evidence type="ECO:0000256" key="2">
    <source>
        <dbReference type="ARBA" id="ARBA00004245"/>
    </source>
</evidence>
<dbReference type="PANTHER" id="PTHR12086">
    <property type="entry name" value="EF-HAND DOMAIN C-TERMINAL CONTAINING PROTEIN"/>
    <property type="match status" value="1"/>
</dbReference>
<dbReference type="GO" id="GO:0007052">
    <property type="term" value="P:mitotic spindle organization"/>
    <property type="evidence" value="ECO:0007669"/>
    <property type="project" value="TreeGrafter"/>
</dbReference>
<gene>
    <name evidence="9" type="ORF">SINC0208_LOCUS9220</name>
</gene>
<feature type="domain" description="DM10" evidence="8">
    <location>
        <begin position="248"/>
        <end position="352"/>
    </location>
</feature>
<dbReference type="FunFam" id="2.30.29.170:FF:000004">
    <property type="entry name" value="EF-hand domain containing 2"/>
    <property type="match status" value="2"/>
</dbReference>
<name>A0A7S3N0U5_9SPIT</name>
<keyword evidence="5" id="KW-0206">Cytoskeleton</keyword>
<dbReference type="SMART" id="SM00676">
    <property type="entry name" value="DM10"/>
    <property type="match status" value="3"/>
</dbReference>
<evidence type="ECO:0000256" key="6">
    <source>
        <dbReference type="ARBA" id="ARBA00023273"/>
    </source>
</evidence>
<dbReference type="GO" id="GO:0072686">
    <property type="term" value="C:mitotic spindle"/>
    <property type="evidence" value="ECO:0007669"/>
    <property type="project" value="TreeGrafter"/>
</dbReference>
<dbReference type="Gene3D" id="2.30.29.170">
    <property type="match status" value="3"/>
</dbReference>
<proteinExistence type="predicted"/>
<evidence type="ECO:0000256" key="3">
    <source>
        <dbReference type="ARBA" id="ARBA00022490"/>
    </source>
</evidence>
<feature type="domain" description="DM10" evidence="8">
    <location>
        <begin position="409"/>
        <end position="510"/>
    </location>
</feature>
<keyword evidence="6" id="KW-0966">Cell projection</keyword>
<dbReference type="AlphaFoldDB" id="A0A7S3N0U5"/>
<dbReference type="InterPro" id="IPR006602">
    <property type="entry name" value="DM10_dom"/>
</dbReference>
<evidence type="ECO:0000256" key="7">
    <source>
        <dbReference type="SAM" id="MobiDB-lite"/>
    </source>
</evidence>
<accession>A0A7S3N0U5</accession>
<evidence type="ECO:0000256" key="5">
    <source>
        <dbReference type="ARBA" id="ARBA00023212"/>
    </source>
</evidence>
<dbReference type="EMBL" id="HBIH01023004">
    <property type="protein sequence ID" value="CAE0328592.1"/>
    <property type="molecule type" value="Transcribed_RNA"/>
</dbReference>
<evidence type="ECO:0000259" key="8">
    <source>
        <dbReference type="PROSITE" id="PS51336"/>
    </source>
</evidence>
<organism evidence="9">
    <name type="scientific">Strombidium inclinatum</name>
    <dbReference type="NCBI Taxonomy" id="197538"/>
    <lineage>
        <taxon>Eukaryota</taxon>
        <taxon>Sar</taxon>
        <taxon>Alveolata</taxon>
        <taxon>Ciliophora</taxon>
        <taxon>Intramacronucleata</taxon>
        <taxon>Spirotrichea</taxon>
        <taxon>Oligotrichia</taxon>
        <taxon>Strombidiidae</taxon>
        <taxon>Strombidium</taxon>
    </lineage>
</organism>
<dbReference type="Pfam" id="PF06565">
    <property type="entry name" value="DM10_dom"/>
    <property type="match status" value="3"/>
</dbReference>
<evidence type="ECO:0000313" key="9">
    <source>
        <dbReference type="EMBL" id="CAE0328592.1"/>
    </source>
</evidence>
<dbReference type="PANTHER" id="PTHR12086:SF9">
    <property type="entry name" value="EF-HAND DOMAIN-CONTAINING PROTEIN 1"/>
    <property type="match status" value="1"/>
</dbReference>
<evidence type="ECO:0000256" key="1">
    <source>
        <dbReference type="ARBA" id="ARBA00004138"/>
    </source>
</evidence>
<keyword evidence="4" id="KW-0677">Repeat</keyword>
<dbReference type="InterPro" id="IPR040193">
    <property type="entry name" value="EFHC1/EFHC2/EFHB"/>
</dbReference>
<sequence>MTTAFPKLPGYVPTHNPTNVDHKKVSHVKLEQIRNARNEIVPLYALPRGVDRHFLPDKREVDKSVSHTQYPNHSNDGQEITELFEPVATKLDKHVLRFFGFFKESVVESAVENFRIRKVIVYYYLEDRSVMITEPKIVNAGAPQGAFLKRQVMYKPDKTPYQISDLIVGQDLQICGRGIRLFDCDPYTREFYNNLQQPQAAAESCPMDSFATAQIPKPPNKDPELLEYLEKKLGGGRVPSQKQFLDNDRKVLRFFVKSQDLQFVWHYFLADDTVEIREVHHPNDGRDSFSVYLRRQRLPDTFAINQPGQQFVGDRYLTCDDIQFEQGLVAYGRKFDIMGVDKFTQDYFLERFRRHFPLSDIEKQKPRDAVVVQVPPHNGFGDEVDSLGYVYDLIPKKPKIDFFKYVDNDKKILRYTARFNTKVPEDVDRRFIISFYLADDTISIFEPAQKNSGIIEGPYLERRKYKNVDKAGEFISPSDLAIGGDIKVNGYNYHLLDCDEYTQKYLATHTYE</sequence>
<feature type="domain" description="DM10" evidence="8">
    <location>
        <begin position="92"/>
        <end position="196"/>
    </location>
</feature>
<protein>
    <recommendedName>
        <fullName evidence="8">DM10 domain-containing protein</fullName>
    </recommendedName>
</protein>
<feature type="region of interest" description="Disordered" evidence="7">
    <location>
        <begin position="1"/>
        <end position="20"/>
    </location>
</feature>
<comment type="subcellular location">
    <subcellularLocation>
        <location evidence="1">Cell projection</location>
        <location evidence="1">Cilium</location>
    </subcellularLocation>
    <subcellularLocation>
        <location evidence="2">Cytoplasm</location>
        <location evidence="2">Cytoskeleton</location>
    </subcellularLocation>
</comment>